<sequence length="171" mass="19825">FPCKCKADTCRNTTGRAEFSIDHVNEHYQRTFMRMRAIERLSYEPISLLGDDLMSMLSARRNNGGERRVNIARTLKLTDNALFYIYTAFRHALGDLLAVKYLSMHIPRRMRVPLLKMLGVVQEGNKFLTKDKGVSRCGWRSQARLLKLLRSLERRRVTTPICSGSFRAKQE</sequence>
<dbReference type="InterPro" id="IPR031972">
    <property type="entry name" value="CSRNP_N"/>
</dbReference>
<organism evidence="2 3">
    <name type="scientific">Pristionchus fissidentatus</name>
    <dbReference type="NCBI Taxonomy" id="1538716"/>
    <lineage>
        <taxon>Eukaryota</taxon>
        <taxon>Metazoa</taxon>
        <taxon>Ecdysozoa</taxon>
        <taxon>Nematoda</taxon>
        <taxon>Chromadorea</taxon>
        <taxon>Rhabditida</taxon>
        <taxon>Rhabditina</taxon>
        <taxon>Diplogasteromorpha</taxon>
        <taxon>Diplogasteroidea</taxon>
        <taxon>Neodiplogasteridae</taxon>
        <taxon>Pristionchus</taxon>
    </lineage>
</organism>
<dbReference type="Pfam" id="PF16019">
    <property type="entry name" value="CSRNP_N"/>
    <property type="match status" value="1"/>
</dbReference>
<dbReference type="Proteomes" id="UP001432322">
    <property type="component" value="Unassembled WGS sequence"/>
</dbReference>
<evidence type="ECO:0000313" key="2">
    <source>
        <dbReference type="EMBL" id="GMT30315.1"/>
    </source>
</evidence>
<name>A0AAV5WIF3_9BILA</name>
<gene>
    <name evidence="2" type="ORF">PFISCL1PPCAC_21612</name>
</gene>
<keyword evidence="3" id="KW-1185">Reference proteome</keyword>
<evidence type="ECO:0000313" key="3">
    <source>
        <dbReference type="Proteomes" id="UP001432322"/>
    </source>
</evidence>
<feature type="non-terminal residue" evidence="2">
    <location>
        <position position="1"/>
    </location>
</feature>
<reference evidence="2" key="1">
    <citation type="submission" date="2023-10" db="EMBL/GenBank/DDBJ databases">
        <title>Genome assembly of Pristionchus species.</title>
        <authorList>
            <person name="Yoshida K."/>
            <person name="Sommer R.J."/>
        </authorList>
    </citation>
    <scope>NUCLEOTIDE SEQUENCE</scope>
    <source>
        <strain evidence="2">RS5133</strain>
    </source>
</reference>
<accession>A0AAV5WIF3</accession>
<dbReference type="EMBL" id="BTSY01000005">
    <property type="protein sequence ID" value="GMT30315.1"/>
    <property type="molecule type" value="Genomic_DNA"/>
</dbReference>
<feature type="domain" description="Cysteine/serine-rich nuclear protein N-terminal" evidence="1">
    <location>
        <begin position="1"/>
        <end position="36"/>
    </location>
</feature>
<comment type="caution">
    <text evidence="2">The sequence shown here is derived from an EMBL/GenBank/DDBJ whole genome shotgun (WGS) entry which is preliminary data.</text>
</comment>
<proteinExistence type="predicted"/>
<protein>
    <recommendedName>
        <fullName evidence="1">Cysteine/serine-rich nuclear protein N-terminal domain-containing protein</fullName>
    </recommendedName>
</protein>
<evidence type="ECO:0000259" key="1">
    <source>
        <dbReference type="Pfam" id="PF16019"/>
    </source>
</evidence>
<dbReference type="AlphaFoldDB" id="A0AAV5WIF3"/>